<evidence type="ECO:0000313" key="18">
    <source>
        <dbReference type="EMBL" id="KAF7698117.1"/>
    </source>
</evidence>
<evidence type="ECO:0000259" key="17">
    <source>
        <dbReference type="PROSITE" id="PS51790"/>
    </source>
</evidence>
<comment type="function">
    <text evidence="14">Methionine-sulfoxide reductase that specifically reduces methionine (R)-sulfoxide back to methionine. While in many cases, methionine oxidation is the result of random oxidation following oxidative stress, methionine oxidation is also a post-translational modification that takes place on specific residue. Acts as a regulator of actin assembly by reducing methionine (R)-sulfoxide mediated by MICALs (MICAL1, MICAL2 or MICAL3) on actin, thereby promoting filament repolymerization. Plays a role in innate immunity by reducing oxidized actin, leading to actin repolymerization in macrophages.</text>
</comment>
<reference evidence="18" key="1">
    <citation type="submission" date="2020-08" db="EMBL/GenBank/DDBJ databases">
        <title>Chromosome-level assembly of Southern catfish (Silurus meridionalis) provides insights into visual adaptation to the nocturnal and benthic lifestyles.</title>
        <authorList>
            <person name="Zhang Y."/>
            <person name="Wang D."/>
            <person name="Peng Z."/>
        </authorList>
    </citation>
    <scope>NUCLEOTIDE SEQUENCE</scope>
    <source>
        <strain evidence="18">SWU-2019-XX</strain>
        <tissue evidence="18">Muscle</tissue>
    </source>
</reference>
<dbReference type="PANTHER" id="PTHR46755:SF5">
    <property type="entry name" value="METHIONINE-R-SULFOXIDE REDUCTASE B1"/>
    <property type="match status" value="1"/>
</dbReference>
<keyword evidence="13" id="KW-0539">Nucleus</keyword>
<gene>
    <name evidence="18" type="ORF">HF521_004627</name>
</gene>
<evidence type="ECO:0000256" key="3">
    <source>
        <dbReference type="ARBA" id="ARBA00004245"/>
    </source>
</evidence>
<dbReference type="InterPro" id="IPR002579">
    <property type="entry name" value="Met_Sox_Rdtase_MsrB_dom"/>
</dbReference>
<dbReference type="GO" id="GO:0033743">
    <property type="term" value="F:peptide-methionine (R)-S-oxide reductase activity"/>
    <property type="evidence" value="ECO:0007669"/>
    <property type="project" value="UniProtKB-EC"/>
</dbReference>
<keyword evidence="12" id="KW-0206">Cytoskeleton</keyword>
<evidence type="ECO:0000256" key="13">
    <source>
        <dbReference type="ARBA" id="ARBA00023242"/>
    </source>
</evidence>
<dbReference type="GO" id="GO:0046872">
    <property type="term" value="F:metal ion binding"/>
    <property type="evidence" value="ECO:0007669"/>
    <property type="project" value="UniProtKB-KW"/>
</dbReference>
<dbReference type="PROSITE" id="PS51790">
    <property type="entry name" value="MSRB"/>
    <property type="match status" value="1"/>
</dbReference>
<comment type="caution">
    <text evidence="18">The sequence shown here is derived from an EMBL/GenBank/DDBJ whole genome shotgun (WGS) entry which is preliminary data.</text>
</comment>
<evidence type="ECO:0000256" key="4">
    <source>
        <dbReference type="ARBA" id="ARBA00007174"/>
    </source>
</evidence>
<evidence type="ECO:0000256" key="10">
    <source>
        <dbReference type="ARBA" id="ARBA00022933"/>
    </source>
</evidence>
<dbReference type="GO" id="GO:0005856">
    <property type="term" value="C:cytoskeleton"/>
    <property type="evidence" value="ECO:0007669"/>
    <property type="project" value="UniProtKB-SubCell"/>
</dbReference>
<name>A0A8T0B1L0_SILME</name>
<evidence type="ECO:0000256" key="1">
    <source>
        <dbReference type="ARBA" id="ARBA00001947"/>
    </source>
</evidence>
<evidence type="ECO:0000256" key="12">
    <source>
        <dbReference type="ARBA" id="ARBA00023212"/>
    </source>
</evidence>
<dbReference type="EMBL" id="JABFDY010000014">
    <property type="protein sequence ID" value="KAF7698117.1"/>
    <property type="molecule type" value="Genomic_DNA"/>
</dbReference>
<evidence type="ECO:0000256" key="16">
    <source>
        <dbReference type="ARBA" id="ARBA00049261"/>
    </source>
</evidence>
<proteinExistence type="inferred from homology"/>
<accession>A0A8T0B1L0</accession>
<evidence type="ECO:0000256" key="7">
    <source>
        <dbReference type="ARBA" id="ARBA00022723"/>
    </source>
</evidence>
<evidence type="ECO:0000256" key="8">
    <source>
        <dbReference type="ARBA" id="ARBA00022833"/>
    </source>
</evidence>
<evidence type="ECO:0000313" key="19">
    <source>
        <dbReference type="Proteomes" id="UP000606274"/>
    </source>
</evidence>
<dbReference type="FunFam" id="2.170.150.20:FF:000008">
    <property type="entry name" value="methionine-R-sulfoxide reductase B1"/>
    <property type="match status" value="1"/>
</dbReference>
<evidence type="ECO:0000256" key="14">
    <source>
        <dbReference type="ARBA" id="ARBA00046083"/>
    </source>
</evidence>
<protein>
    <recommendedName>
        <fullName evidence="17">MsrB domain-containing protein</fullName>
    </recommendedName>
</protein>
<evidence type="ECO:0000256" key="9">
    <source>
        <dbReference type="ARBA" id="ARBA00022859"/>
    </source>
</evidence>
<keyword evidence="9" id="KW-0391">Immunity</keyword>
<dbReference type="GO" id="GO:0045087">
    <property type="term" value="P:innate immune response"/>
    <property type="evidence" value="ECO:0007669"/>
    <property type="project" value="UniProtKB-KW"/>
</dbReference>
<evidence type="ECO:0000256" key="2">
    <source>
        <dbReference type="ARBA" id="ARBA00004123"/>
    </source>
</evidence>
<dbReference type="GO" id="GO:0005634">
    <property type="term" value="C:nucleus"/>
    <property type="evidence" value="ECO:0007669"/>
    <property type="project" value="UniProtKB-SubCell"/>
</dbReference>
<dbReference type="Gene3D" id="2.170.150.20">
    <property type="entry name" value="Peptide methionine sulfoxide reductase"/>
    <property type="match status" value="1"/>
</dbReference>
<feature type="domain" description="MsrB" evidence="17">
    <location>
        <begin position="1"/>
        <end position="92"/>
    </location>
</feature>
<keyword evidence="5" id="KW-0963">Cytoplasm</keyword>
<dbReference type="Proteomes" id="UP000606274">
    <property type="component" value="Unassembled WGS sequence"/>
</dbReference>
<keyword evidence="10" id="KW-0712">Selenocysteine</keyword>
<evidence type="ECO:0000256" key="5">
    <source>
        <dbReference type="ARBA" id="ARBA00022490"/>
    </source>
</evidence>
<keyword evidence="7" id="KW-0479">Metal-binding</keyword>
<evidence type="ECO:0000256" key="15">
    <source>
        <dbReference type="ARBA" id="ARBA00048488"/>
    </source>
</evidence>
<dbReference type="SUPFAM" id="SSF51316">
    <property type="entry name" value="Mss4-like"/>
    <property type="match status" value="1"/>
</dbReference>
<comment type="similarity">
    <text evidence="4">Belongs to the MsrB Met sulfoxide reductase family.</text>
</comment>
<dbReference type="GO" id="GO:0005737">
    <property type="term" value="C:cytoplasm"/>
    <property type="evidence" value="ECO:0007669"/>
    <property type="project" value="UniProtKB-ARBA"/>
</dbReference>
<dbReference type="PANTHER" id="PTHR46755">
    <property type="entry name" value="METHIONINE-R-SULFOXIDE REDUCTASE B1"/>
    <property type="match status" value="1"/>
</dbReference>
<dbReference type="InterPro" id="IPR011057">
    <property type="entry name" value="Mss4-like_sf"/>
</dbReference>
<comment type="subcellular location">
    <subcellularLocation>
        <location evidence="3">Cytoplasm</location>
        <location evidence="3">Cytoskeleton</location>
    </subcellularLocation>
    <subcellularLocation>
        <location evidence="2">Nucleus</location>
    </subcellularLocation>
</comment>
<dbReference type="Pfam" id="PF01641">
    <property type="entry name" value="SelR"/>
    <property type="match status" value="1"/>
</dbReference>
<dbReference type="GO" id="GO:0033745">
    <property type="term" value="F:L-methionine-(R)-S-oxide reductase activity"/>
    <property type="evidence" value="ECO:0007669"/>
    <property type="project" value="UniProtKB-EC"/>
</dbReference>
<keyword evidence="6" id="KW-0399">Innate immunity</keyword>
<keyword evidence="11" id="KW-0560">Oxidoreductase</keyword>
<comment type="cofactor">
    <cofactor evidence="1">
        <name>Zn(2+)</name>
        <dbReference type="ChEBI" id="CHEBI:29105"/>
    </cofactor>
</comment>
<comment type="catalytic activity">
    <reaction evidence="15">
        <text>L-methionyl-[protein] + [thioredoxin]-disulfide + H2O = L-methionyl-(R)-S-oxide-[protein] + [thioredoxin]-dithiol</text>
        <dbReference type="Rhea" id="RHEA:24164"/>
        <dbReference type="Rhea" id="RHEA-COMP:10698"/>
        <dbReference type="Rhea" id="RHEA-COMP:10700"/>
        <dbReference type="Rhea" id="RHEA-COMP:12313"/>
        <dbReference type="Rhea" id="RHEA-COMP:12314"/>
        <dbReference type="ChEBI" id="CHEBI:15377"/>
        <dbReference type="ChEBI" id="CHEBI:16044"/>
        <dbReference type="ChEBI" id="CHEBI:29950"/>
        <dbReference type="ChEBI" id="CHEBI:45764"/>
        <dbReference type="ChEBI" id="CHEBI:50058"/>
        <dbReference type="EC" id="1.8.4.12"/>
    </reaction>
</comment>
<keyword evidence="19" id="KW-1185">Reference proteome</keyword>
<evidence type="ECO:0000256" key="11">
    <source>
        <dbReference type="ARBA" id="ARBA00023002"/>
    </source>
</evidence>
<comment type="catalytic activity">
    <reaction evidence="16">
        <text>[thioredoxin]-disulfide + L-methionine + H2O = L-methionine (R)-S-oxide + [thioredoxin]-dithiol</text>
        <dbReference type="Rhea" id="RHEA:21260"/>
        <dbReference type="Rhea" id="RHEA-COMP:10698"/>
        <dbReference type="Rhea" id="RHEA-COMP:10700"/>
        <dbReference type="ChEBI" id="CHEBI:15377"/>
        <dbReference type="ChEBI" id="CHEBI:29950"/>
        <dbReference type="ChEBI" id="CHEBI:50058"/>
        <dbReference type="ChEBI" id="CHEBI:57844"/>
        <dbReference type="ChEBI" id="CHEBI:58773"/>
        <dbReference type="EC" id="1.8.4.14"/>
    </reaction>
</comment>
<dbReference type="AlphaFoldDB" id="A0A8T0B1L0"/>
<dbReference type="InterPro" id="IPR052150">
    <property type="entry name" value="MsrB_Met_sulfoxide_reductase"/>
</dbReference>
<organism evidence="18 19">
    <name type="scientific">Silurus meridionalis</name>
    <name type="common">Southern catfish</name>
    <name type="synonym">Silurus soldatovi meridionalis</name>
    <dbReference type="NCBI Taxonomy" id="175797"/>
    <lineage>
        <taxon>Eukaryota</taxon>
        <taxon>Metazoa</taxon>
        <taxon>Chordata</taxon>
        <taxon>Craniata</taxon>
        <taxon>Vertebrata</taxon>
        <taxon>Euteleostomi</taxon>
        <taxon>Actinopterygii</taxon>
        <taxon>Neopterygii</taxon>
        <taxon>Teleostei</taxon>
        <taxon>Ostariophysi</taxon>
        <taxon>Siluriformes</taxon>
        <taxon>Siluridae</taxon>
        <taxon>Silurus</taxon>
    </lineage>
</organism>
<sequence length="92" mass="10349">MSFCSFSRGEIFKDHFDAGTYVCVKCGYELFSSKKKYEHSSPWPAFTETIHKDSVSKMEERPGALKICCGKCGNGLGHEFLNDGPKRGLSRF</sequence>
<evidence type="ECO:0000256" key="6">
    <source>
        <dbReference type="ARBA" id="ARBA00022588"/>
    </source>
</evidence>
<dbReference type="GO" id="GO:0030091">
    <property type="term" value="P:protein repair"/>
    <property type="evidence" value="ECO:0007669"/>
    <property type="project" value="TreeGrafter"/>
</dbReference>
<keyword evidence="8" id="KW-0862">Zinc</keyword>